<keyword evidence="11" id="KW-1185">Reference proteome</keyword>
<dbReference type="SUPFAM" id="SSF58104">
    <property type="entry name" value="Methyl-accepting chemotaxis protein (MCP) signaling domain"/>
    <property type="match status" value="1"/>
</dbReference>
<reference evidence="10 11" key="1">
    <citation type="journal article" date="2005" name="Int. J. Syst. Evol. Microbiol.">
        <title>Bacillus litoralis sp. nov., isolated from a tidal flat of the Yellow Sea in Korea.</title>
        <authorList>
            <person name="Yoon J.H."/>
            <person name="Oh T.K."/>
        </authorList>
    </citation>
    <scope>NUCLEOTIDE SEQUENCE [LARGE SCALE GENOMIC DNA]</scope>
    <source>
        <strain evidence="10 11">SW-211</strain>
    </source>
</reference>
<evidence type="ECO:0000256" key="7">
    <source>
        <dbReference type="SAM" id="Phobius"/>
    </source>
</evidence>
<evidence type="ECO:0000313" key="11">
    <source>
        <dbReference type="Proteomes" id="UP000321363"/>
    </source>
</evidence>
<dbReference type="CDD" id="cd06225">
    <property type="entry name" value="HAMP"/>
    <property type="match status" value="1"/>
</dbReference>
<organism evidence="10 11">
    <name type="scientific">Metabacillus litoralis</name>
    <dbReference type="NCBI Taxonomy" id="152268"/>
    <lineage>
        <taxon>Bacteria</taxon>
        <taxon>Bacillati</taxon>
        <taxon>Bacillota</taxon>
        <taxon>Bacilli</taxon>
        <taxon>Bacillales</taxon>
        <taxon>Bacillaceae</taxon>
        <taxon>Metabacillus</taxon>
    </lineage>
</organism>
<dbReference type="PANTHER" id="PTHR32089">
    <property type="entry name" value="METHYL-ACCEPTING CHEMOTAXIS PROTEIN MCPB"/>
    <property type="match status" value="1"/>
</dbReference>
<dbReference type="RefSeq" id="WP_146950189.1">
    <property type="nucleotide sequence ID" value="NZ_VOQF01000014.1"/>
</dbReference>
<dbReference type="GO" id="GO:0006935">
    <property type="term" value="P:chemotaxis"/>
    <property type="evidence" value="ECO:0007669"/>
    <property type="project" value="InterPro"/>
</dbReference>
<dbReference type="AlphaFoldDB" id="A0A5C6VM96"/>
<dbReference type="CDD" id="cd19411">
    <property type="entry name" value="MCP2201-like_sensor"/>
    <property type="match status" value="1"/>
</dbReference>
<evidence type="ECO:0000256" key="6">
    <source>
        <dbReference type="PROSITE-ProRule" id="PRU00284"/>
    </source>
</evidence>
<evidence type="ECO:0000256" key="3">
    <source>
        <dbReference type="ARBA" id="ARBA00023136"/>
    </source>
</evidence>
<protein>
    <submittedName>
        <fullName evidence="10">Methyl-accepting chemotaxis protein</fullName>
    </submittedName>
</protein>
<dbReference type="InterPro" id="IPR004090">
    <property type="entry name" value="Chemotax_Me-accpt_rcpt"/>
</dbReference>
<dbReference type="PROSITE" id="PS50885">
    <property type="entry name" value="HAMP"/>
    <property type="match status" value="1"/>
</dbReference>
<dbReference type="Gene3D" id="1.10.287.950">
    <property type="entry name" value="Methyl-accepting chemotaxis protein"/>
    <property type="match status" value="1"/>
</dbReference>
<evidence type="ECO:0000259" key="8">
    <source>
        <dbReference type="PROSITE" id="PS50111"/>
    </source>
</evidence>
<dbReference type="InterPro" id="IPR024478">
    <property type="entry name" value="HlyB_4HB_MCP"/>
</dbReference>
<comment type="subcellular location">
    <subcellularLocation>
        <location evidence="1">Cell membrane</location>
    </subcellularLocation>
</comment>
<feature type="transmembrane region" description="Helical" evidence="7">
    <location>
        <begin position="32"/>
        <end position="51"/>
    </location>
</feature>
<dbReference type="GO" id="GO:0004888">
    <property type="term" value="F:transmembrane signaling receptor activity"/>
    <property type="evidence" value="ECO:0007669"/>
    <property type="project" value="InterPro"/>
</dbReference>
<feature type="domain" description="HAMP" evidence="9">
    <location>
        <begin position="231"/>
        <end position="284"/>
    </location>
</feature>
<dbReference type="Pfam" id="PF12729">
    <property type="entry name" value="4HB_MCP_1"/>
    <property type="match status" value="1"/>
</dbReference>
<feature type="domain" description="Methyl-accepting transducer" evidence="8">
    <location>
        <begin position="303"/>
        <end position="539"/>
    </location>
</feature>
<dbReference type="Pfam" id="PF00672">
    <property type="entry name" value="HAMP"/>
    <property type="match status" value="1"/>
</dbReference>
<evidence type="ECO:0000256" key="4">
    <source>
        <dbReference type="ARBA" id="ARBA00023224"/>
    </source>
</evidence>
<dbReference type="GO" id="GO:0005886">
    <property type="term" value="C:plasma membrane"/>
    <property type="evidence" value="ECO:0007669"/>
    <property type="project" value="UniProtKB-SubCell"/>
</dbReference>
<comment type="caution">
    <text evidence="10">The sequence shown here is derived from an EMBL/GenBank/DDBJ whole genome shotgun (WGS) entry which is preliminary data.</text>
</comment>
<evidence type="ECO:0000256" key="1">
    <source>
        <dbReference type="ARBA" id="ARBA00004236"/>
    </source>
</evidence>
<keyword evidence="3 7" id="KW-0472">Membrane</keyword>
<dbReference type="InterPro" id="IPR004089">
    <property type="entry name" value="MCPsignal_dom"/>
</dbReference>
<dbReference type="InterPro" id="IPR047347">
    <property type="entry name" value="YvaQ-like_sensor"/>
</dbReference>
<dbReference type="SMART" id="SM00283">
    <property type="entry name" value="MA"/>
    <property type="match status" value="1"/>
</dbReference>
<keyword evidence="7" id="KW-0812">Transmembrane</keyword>
<evidence type="ECO:0000256" key="2">
    <source>
        <dbReference type="ARBA" id="ARBA00022475"/>
    </source>
</evidence>
<feature type="transmembrane region" description="Helical" evidence="7">
    <location>
        <begin position="203"/>
        <end position="229"/>
    </location>
</feature>
<dbReference type="SMART" id="SM00304">
    <property type="entry name" value="HAMP"/>
    <property type="match status" value="1"/>
</dbReference>
<dbReference type="PRINTS" id="PR00260">
    <property type="entry name" value="CHEMTRNSDUCR"/>
</dbReference>
<comment type="similarity">
    <text evidence="5">Belongs to the methyl-accepting chemotaxis (MCP) protein family.</text>
</comment>
<accession>A0A5C6VM96</accession>
<keyword evidence="2" id="KW-1003">Cell membrane</keyword>
<dbReference type="OrthoDB" id="107771at2"/>
<sequence>MRKYWGEIKQFFNNRGKRYKEDTHRFTVGRKIFIAFAIIFILIAGFSFSALSGMNSINKKSTEVEETWLPTVERLGEMRYLVEQVVAFQLFYASAETIGEMNNFDGRFEEIFTRLDELFVEYEKVLTSTEEKQVYNDFKAEWSNYLEVHDEVLTLSRANDDDSASTMIKASRQQIEVVESHISKLVEMNQNNASKAAEQGKEIFVNSMTITIVLIAFVLTAAIIMGILLARSISKPISEVSASVNQVAQGNLTIEPIIVKNKDEIGTLANDFNKMTNSLRMLILQVMENSEQVASTSQQLSLSADQTKKATEQIEFVIKEVASGAETQVNRASEANHAVSEISKGMEQAASSILAVSDLTVSTNNNAHMGQEVVSQTISRMNELENKVKHASAVIDNVGELSKEIGQIVSLITGVADQTNLLALNAAIEAARAGEHGRGFAVVADEVRKLSEQTGQSAEKIKHLIQDMQIEVEKAVESMTDGMNAVDNGMIMVRKTGDSFEEIVHMITEVSSQSQEVSAIVEEVNASTQSMVTLIEGIANISVQSAGNSDSAIVSVVQQNATMNGITTSSEELSTKASELQELVKKFKVK</sequence>
<dbReference type="Proteomes" id="UP000321363">
    <property type="component" value="Unassembled WGS sequence"/>
</dbReference>
<evidence type="ECO:0000313" key="10">
    <source>
        <dbReference type="EMBL" id="TXC85874.1"/>
    </source>
</evidence>
<gene>
    <name evidence="10" type="ORF">FS935_18770</name>
</gene>
<proteinExistence type="inferred from homology"/>
<dbReference type="Gene3D" id="6.10.340.10">
    <property type="match status" value="1"/>
</dbReference>
<dbReference type="Pfam" id="PF00015">
    <property type="entry name" value="MCPsignal"/>
    <property type="match status" value="1"/>
</dbReference>
<evidence type="ECO:0000259" key="9">
    <source>
        <dbReference type="PROSITE" id="PS50885"/>
    </source>
</evidence>
<name>A0A5C6VM96_9BACI</name>
<dbReference type="GO" id="GO:0007165">
    <property type="term" value="P:signal transduction"/>
    <property type="evidence" value="ECO:0007669"/>
    <property type="project" value="UniProtKB-KW"/>
</dbReference>
<dbReference type="PANTHER" id="PTHR32089:SF112">
    <property type="entry name" value="LYSOZYME-LIKE PROTEIN-RELATED"/>
    <property type="match status" value="1"/>
</dbReference>
<evidence type="ECO:0000256" key="5">
    <source>
        <dbReference type="ARBA" id="ARBA00029447"/>
    </source>
</evidence>
<dbReference type="EMBL" id="VOQF01000014">
    <property type="protein sequence ID" value="TXC85874.1"/>
    <property type="molecule type" value="Genomic_DNA"/>
</dbReference>
<keyword evidence="7" id="KW-1133">Transmembrane helix</keyword>
<keyword evidence="4 6" id="KW-0807">Transducer</keyword>
<dbReference type="CDD" id="cd11386">
    <property type="entry name" value="MCP_signal"/>
    <property type="match status" value="1"/>
</dbReference>
<dbReference type="InterPro" id="IPR003660">
    <property type="entry name" value="HAMP_dom"/>
</dbReference>
<dbReference type="PROSITE" id="PS50111">
    <property type="entry name" value="CHEMOTAXIS_TRANSDUC_2"/>
    <property type="match status" value="1"/>
</dbReference>